<comment type="caution">
    <text evidence="1">The sequence shown here is derived from an EMBL/GenBank/DDBJ whole genome shotgun (WGS) entry which is preliminary data.</text>
</comment>
<proteinExistence type="predicted"/>
<organism evidence="1">
    <name type="scientific">mine drainage metagenome</name>
    <dbReference type="NCBI Taxonomy" id="410659"/>
    <lineage>
        <taxon>unclassified sequences</taxon>
        <taxon>metagenomes</taxon>
        <taxon>ecological metagenomes</taxon>
    </lineage>
</organism>
<sequence>MATRKMTFTLPEPLAARFAKQVAARDRSRYVAEAVAERLAEREHRLIRSCNVANETAEVAEIEREFDALPDVVSEPWTHAR</sequence>
<gene>
    <name evidence="1" type="ORF">CARN6_2808</name>
</gene>
<dbReference type="EMBL" id="CABQ01000008">
    <property type="protein sequence ID" value="CBI06696.1"/>
    <property type="molecule type" value="Genomic_DNA"/>
</dbReference>
<reference evidence="1" key="1">
    <citation type="submission" date="2009-10" db="EMBL/GenBank/DDBJ databases">
        <title>Diversity of trophic interactions inside an arsenic-rich microbial ecosystem.</title>
        <authorList>
            <person name="Bertin P.N."/>
            <person name="Heinrich-Salmeron A."/>
            <person name="Pelletier E."/>
            <person name="Goulhen-Chollet F."/>
            <person name="Arsene-Ploetze F."/>
            <person name="Gallien S."/>
            <person name="Calteau A."/>
            <person name="Vallenet D."/>
            <person name="Casiot C."/>
            <person name="Chane-Woon-Ming B."/>
            <person name="Giloteaux L."/>
            <person name="Barakat M."/>
            <person name="Bonnefoy V."/>
            <person name="Bruneel O."/>
            <person name="Chandler M."/>
            <person name="Cleiss J."/>
            <person name="Duran R."/>
            <person name="Elbaz-Poulichet F."/>
            <person name="Fonknechten N."/>
            <person name="Lauga B."/>
            <person name="Mornico D."/>
            <person name="Ortet P."/>
            <person name="Schaeffer C."/>
            <person name="Siguier P."/>
            <person name="Alexander Thil Smith A."/>
            <person name="Van Dorsselaer A."/>
            <person name="Weissenbach J."/>
            <person name="Medigue C."/>
            <person name="Le Paslier D."/>
        </authorList>
    </citation>
    <scope>NUCLEOTIDE SEQUENCE</scope>
</reference>
<name>E6QHI2_9ZZZZ</name>
<accession>E6QHI2</accession>
<protein>
    <submittedName>
        <fullName evidence="1">Uncharacterized protein</fullName>
    </submittedName>
</protein>
<dbReference type="AlphaFoldDB" id="E6QHI2"/>
<evidence type="ECO:0000313" key="1">
    <source>
        <dbReference type="EMBL" id="CBI06696.1"/>
    </source>
</evidence>